<dbReference type="Pfam" id="PF13920">
    <property type="entry name" value="zf-C3HC4_3"/>
    <property type="match status" value="1"/>
</dbReference>
<organism evidence="7">
    <name type="scientific">Aureococcus anophagefferens</name>
    <name type="common">Harmful bloom alga</name>
    <dbReference type="NCBI Taxonomy" id="44056"/>
    <lineage>
        <taxon>Eukaryota</taxon>
        <taxon>Sar</taxon>
        <taxon>Stramenopiles</taxon>
        <taxon>Ochrophyta</taxon>
        <taxon>Pelagophyceae</taxon>
        <taxon>Pelagomonadales</taxon>
        <taxon>Pelagomonadaceae</taxon>
        <taxon>Aureococcus</taxon>
    </lineage>
</organism>
<dbReference type="PROSITE" id="PS50089">
    <property type="entry name" value="ZF_RING_2"/>
    <property type="match status" value="1"/>
</dbReference>
<keyword evidence="2" id="KW-0863">Zinc-finger</keyword>
<evidence type="ECO:0000256" key="4">
    <source>
        <dbReference type="SAM" id="Phobius"/>
    </source>
</evidence>
<dbReference type="OrthoDB" id="66726at2759"/>
<dbReference type="InterPro" id="IPR013083">
    <property type="entry name" value="Znf_RING/FYVE/PHD"/>
</dbReference>
<keyword evidence="4" id="KW-0812">Transmembrane</keyword>
<name>F0Y8K3_AURAN</name>
<sequence length="551" mass="59877">MERVFSDLDARLQGRLQECAFKLGNWSFEASQYPLVFGTEDAAEVKRIVADYGMDQVWYTDPATERRVLVVDGKTPGAVRHPETGAWCLTDHIDVDSGLIWARFLNFYGAGFFPLAVVRAAFFLFLYGLMRRNFWYANSLHDTLDMTLPLEDRVAINDAVFRHASFFQWESGDVLICDNIKMGHARLAFERPRTVLTAMVGLYDAQAGRDKCAPKLCRGAARRGDEPLLMSTFGDLFFNSVVLGGRGRRDAPDDASSSDGCGGDDDVELSLADDDASDGCGAGGEEPAAPDPRATFRDELLARPARPPAGGGAGFWAHFADVYDLATSLAADAGAARRAARDARADAFKAANALAVGERGGRVGLPNALEKKTCRGAMLEADLRLEQEAHLATRQLLARSTAELGRLRDSQALALVEAAKASAKISAAERARDAALSRASDAEEAARFSASEAFEKLCADAYALGGSSDRDDDDRKVGQLCELLPRALKETRRGEDVDDLGVCVVCLTEPRNVALFDCGHIAVCSDCVESINNVCPLCRQQAFEYRRVFLS</sequence>
<feature type="region of interest" description="Disordered" evidence="3">
    <location>
        <begin position="248"/>
        <end position="292"/>
    </location>
</feature>
<dbReference type="eggNOG" id="ENOG502SGB1">
    <property type="taxonomic scope" value="Eukaryota"/>
</dbReference>
<dbReference type="KEGG" id="aaf:AURANDRAFT_64011"/>
<keyword evidence="1" id="KW-0560">Oxidoreductase</keyword>
<evidence type="ECO:0000256" key="3">
    <source>
        <dbReference type="SAM" id="MobiDB-lite"/>
    </source>
</evidence>
<feature type="transmembrane region" description="Helical" evidence="4">
    <location>
        <begin position="107"/>
        <end position="129"/>
    </location>
</feature>
<evidence type="ECO:0000256" key="1">
    <source>
        <dbReference type="ARBA" id="ARBA00023002"/>
    </source>
</evidence>
<protein>
    <recommendedName>
        <fullName evidence="5">RING-type domain-containing protein</fullName>
    </recommendedName>
</protein>
<dbReference type="EMBL" id="GL833127">
    <property type="protein sequence ID" value="EGB08622.1"/>
    <property type="molecule type" value="Genomic_DNA"/>
</dbReference>
<evidence type="ECO:0000313" key="6">
    <source>
        <dbReference type="EMBL" id="EGB08622.1"/>
    </source>
</evidence>
<dbReference type="InterPro" id="IPR042098">
    <property type="entry name" value="TauD-like_sf"/>
</dbReference>
<gene>
    <name evidence="6" type="ORF">AURANDRAFT_64011</name>
</gene>
<accession>F0Y8K3</accession>
<dbReference type="Gene3D" id="3.30.40.10">
    <property type="entry name" value="Zinc/RING finger domain, C3HC4 (zinc finger)"/>
    <property type="match status" value="1"/>
</dbReference>
<dbReference type="RefSeq" id="XP_009036620.1">
    <property type="nucleotide sequence ID" value="XM_009038372.1"/>
</dbReference>
<keyword evidence="7" id="KW-1185">Reference proteome</keyword>
<evidence type="ECO:0000259" key="5">
    <source>
        <dbReference type="PROSITE" id="PS50089"/>
    </source>
</evidence>
<dbReference type="AlphaFoldDB" id="F0Y8K3"/>
<evidence type="ECO:0000313" key="7">
    <source>
        <dbReference type="Proteomes" id="UP000002729"/>
    </source>
</evidence>
<dbReference type="SUPFAM" id="SSF51197">
    <property type="entry name" value="Clavaminate synthase-like"/>
    <property type="match status" value="1"/>
</dbReference>
<evidence type="ECO:0000256" key="2">
    <source>
        <dbReference type="PROSITE-ProRule" id="PRU00175"/>
    </source>
</evidence>
<dbReference type="InParanoid" id="F0Y8K3"/>
<dbReference type="GeneID" id="20224622"/>
<dbReference type="GO" id="GO:0008270">
    <property type="term" value="F:zinc ion binding"/>
    <property type="evidence" value="ECO:0007669"/>
    <property type="project" value="UniProtKB-KW"/>
</dbReference>
<keyword evidence="2" id="KW-0479">Metal-binding</keyword>
<proteinExistence type="predicted"/>
<keyword evidence="4" id="KW-0472">Membrane</keyword>
<dbReference type="InterPro" id="IPR001841">
    <property type="entry name" value="Znf_RING"/>
</dbReference>
<keyword evidence="2" id="KW-0862">Zinc</keyword>
<feature type="compositionally biased region" description="Acidic residues" evidence="3">
    <location>
        <begin position="262"/>
        <end position="277"/>
    </location>
</feature>
<dbReference type="Proteomes" id="UP000002729">
    <property type="component" value="Unassembled WGS sequence"/>
</dbReference>
<dbReference type="SMART" id="SM00184">
    <property type="entry name" value="RING"/>
    <property type="match status" value="1"/>
</dbReference>
<dbReference type="SUPFAM" id="SSF57850">
    <property type="entry name" value="RING/U-box"/>
    <property type="match status" value="1"/>
</dbReference>
<dbReference type="GO" id="GO:0016491">
    <property type="term" value="F:oxidoreductase activity"/>
    <property type="evidence" value="ECO:0007669"/>
    <property type="project" value="UniProtKB-KW"/>
</dbReference>
<dbReference type="Gene3D" id="3.60.130.10">
    <property type="entry name" value="Clavaminate synthase-like"/>
    <property type="match status" value="1"/>
</dbReference>
<reference evidence="6 7" key="1">
    <citation type="journal article" date="2011" name="Proc. Natl. Acad. Sci. U.S.A.">
        <title>Niche of harmful alga Aureococcus anophagefferens revealed through ecogenomics.</title>
        <authorList>
            <person name="Gobler C.J."/>
            <person name="Berry D.L."/>
            <person name="Dyhrman S.T."/>
            <person name="Wilhelm S.W."/>
            <person name="Salamov A."/>
            <person name="Lobanov A.V."/>
            <person name="Zhang Y."/>
            <person name="Collier J.L."/>
            <person name="Wurch L.L."/>
            <person name="Kustka A.B."/>
            <person name="Dill B.D."/>
            <person name="Shah M."/>
            <person name="VerBerkmoes N.C."/>
            <person name="Kuo A."/>
            <person name="Terry A."/>
            <person name="Pangilinan J."/>
            <person name="Lindquist E.A."/>
            <person name="Lucas S."/>
            <person name="Paulsen I.T."/>
            <person name="Hattenrath-Lehmann T.K."/>
            <person name="Talmage S.C."/>
            <person name="Walker E.A."/>
            <person name="Koch F."/>
            <person name="Burson A.M."/>
            <person name="Marcoval M.A."/>
            <person name="Tang Y.Z."/>
            <person name="Lecleir G.R."/>
            <person name="Coyne K.J."/>
            <person name="Berg G.M."/>
            <person name="Bertrand E.M."/>
            <person name="Saito M.A."/>
            <person name="Gladyshev V.N."/>
            <person name="Grigoriev I.V."/>
        </authorList>
    </citation>
    <scope>NUCLEOTIDE SEQUENCE [LARGE SCALE GENOMIC DNA]</scope>
    <source>
        <strain evidence="7">CCMP 1984</strain>
    </source>
</reference>
<feature type="domain" description="RING-type" evidence="5">
    <location>
        <begin position="503"/>
        <end position="539"/>
    </location>
</feature>
<keyword evidence="4" id="KW-1133">Transmembrane helix</keyword>